<dbReference type="Proteomes" id="UP000003752">
    <property type="component" value="Unassembled WGS sequence"/>
</dbReference>
<dbReference type="EMBL" id="ACGP01000141">
    <property type="protein sequence ID" value="EEI24321.1"/>
    <property type="molecule type" value="Genomic_DNA"/>
</dbReference>
<name>C0XJY1_LENH9</name>
<gene>
    <name evidence="1" type="ORF">HMPREF0519_1542</name>
</gene>
<feature type="non-terminal residue" evidence="1">
    <location>
        <position position="1"/>
    </location>
</feature>
<organism evidence="1 2">
    <name type="scientific">Lentilactobacillus hilgardii (strain ATCC 8290 / DSM 20176 / CCUG 30140 / JCM 1155 / KCTC 3500 / NBRC 15886 / NCIMB 8040 / NRRL B-1843 / 9)</name>
    <dbReference type="NCBI Taxonomy" id="1423757"/>
    <lineage>
        <taxon>Bacteria</taxon>
        <taxon>Bacillati</taxon>
        <taxon>Bacillota</taxon>
        <taxon>Bacilli</taxon>
        <taxon>Lactobacillales</taxon>
        <taxon>Lactobacillaceae</taxon>
        <taxon>Lentilactobacillus</taxon>
    </lineage>
</organism>
<sequence length="70" mass="8220">KVFFELIKINSGNCFIVHELILIAIVRIEIKDFRNMPMRTGNKIQSLVSHGKIKCLMINFNAFPINFFHR</sequence>
<protein>
    <submittedName>
        <fullName evidence="1">Uncharacterized protein</fullName>
    </submittedName>
</protein>
<dbReference type="HOGENOM" id="CLU_2763854_0_0_9"/>
<dbReference type="AlphaFoldDB" id="C0XJY1"/>
<evidence type="ECO:0000313" key="2">
    <source>
        <dbReference type="Proteomes" id="UP000003752"/>
    </source>
</evidence>
<keyword evidence="2" id="KW-1185">Reference proteome</keyword>
<reference evidence="1 2" key="1">
    <citation type="submission" date="2009-01" db="EMBL/GenBank/DDBJ databases">
        <authorList>
            <person name="Qin X."/>
            <person name="Bachman B."/>
            <person name="Battles P."/>
            <person name="Bell A."/>
            <person name="Bess C."/>
            <person name="Bickham C."/>
            <person name="Chaboub L."/>
            <person name="Chen D."/>
            <person name="Coyle M."/>
            <person name="Deiros D.R."/>
            <person name="Dinh H."/>
            <person name="Forbes L."/>
            <person name="Fowler G."/>
            <person name="Francisco L."/>
            <person name="Fu Q."/>
            <person name="Gubbala S."/>
            <person name="Hale W."/>
            <person name="Han Y."/>
            <person name="Hemphill L."/>
            <person name="Highlander S.K."/>
            <person name="Hirani K."/>
            <person name="Hogues M."/>
            <person name="Jackson L."/>
            <person name="Jakkamsetti A."/>
            <person name="Javaid M."/>
            <person name="Jiang H."/>
            <person name="Korchina V."/>
            <person name="Kovar C."/>
            <person name="Lara F."/>
            <person name="Lee S."/>
            <person name="Mata R."/>
            <person name="Mathew T."/>
            <person name="Moen C."/>
            <person name="Morales K."/>
            <person name="Munidasa M."/>
            <person name="Nazareth L."/>
            <person name="Ngo R."/>
            <person name="Nguyen L."/>
            <person name="Okwuonu G."/>
            <person name="Ongeri F."/>
            <person name="Patil S."/>
            <person name="Petrosino J."/>
            <person name="Pham C."/>
            <person name="Pham P."/>
            <person name="Pu L.-L."/>
            <person name="Puazo M."/>
            <person name="Raj R."/>
            <person name="Reid J."/>
            <person name="Rouhana J."/>
            <person name="Saada N."/>
            <person name="Shang Y."/>
            <person name="Simmons D."/>
            <person name="Thornton R."/>
            <person name="Warren J."/>
            <person name="Weissenberger G."/>
            <person name="Zhang J."/>
            <person name="Zhang L."/>
            <person name="Zhou C."/>
            <person name="Zhu D."/>
            <person name="Muzny D."/>
            <person name="Worley K."/>
            <person name="Gibbs R."/>
        </authorList>
    </citation>
    <scope>NUCLEOTIDE SEQUENCE [LARGE SCALE GENOMIC DNA]</scope>
    <source>
        <strain evidence="2">ATCC 8290 / DSM 20176 / CCUG 30140 / JCM 1155 / KCTC 3500 / NBRC 15886 / NCIMB 8040 / NRRL B-1843 / 9</strain>
    </source>
</reference>
<accession>C0XJY1</accession>
<comment type="caution">
    <text evidence="1">The sequence shown here is derived from an EMBL/GenBank/DDBJ whole genome shotgun (WGS) entry which is preliminary data.</text>
</comment>
<evidence type="ECO:0000313" key="1">
    <source>
        <dbReference type="EMBL" id="EEI24321.1"/>
    </source>
</evidence>
<proteinExistence type="predicted"/>